<comment type="caution">
    <text evidence="3">The sequence shown here is derived from an EMBL/GenBank/DDBJ whole genome shotgun (WGS) entry which is preliminary data.</text>
</comment>
<protein>
    <submittedName>
        <fullName evidence="3">YciI family protein</fullName>
    </submittedName>
</protein>
<accession>A0AA42CJM0</accession>
<dbReference type="RefSeq" id="WP_282585988.1">
    <property type="nucleotide sequence ID" value="NZ_JAMOIM010000010.1"/>
</dbReference>
<dbReference type="Pfam" id="PF03795">
    <property type="entry name" value="YCII"/>
    <property type="match status" value="1"/>
</dbReference>
<dbReference type="EMBL" id="JAMOIM010000010">
    <property type="protein sequence ID" value="MCW6509619.1"/>
    <property type="molecule type" value="Genomic_DNA"/>
</dbReference>
<dbReference type="InterPro" id="IPR005545">
    <property type="entry name" value="YCII"/>
</dbReference>
<keyword evidence="4" id="KW-1185">Reference proteome</keyword>
<evidence type="ECO:0000313" key="4">
    <source>
        <dbReference type="Proteomes" id="UP001165667"/>
    </source>
</evidence>
<name>A0AA42CJM0_9HYPH</name>
<comment type="similarity">
    <text evidence="1">Belongs to the YciI family.</text>
</comment>
<dbReference type="AlphaFoldDB" id="A0AA42CJM0"/>
<evidence type="ECO:0000256" key="1">
    <source>
        <dbReference type="ARBA" id="ARBA00007689"/>
    </source>
</evidence>
<dbReference type="SUPFAM" id="SSF54909">
    <property type="entry name" value="Dimeric alpha+beta barrel"/>
    <property type="match status" value="1"/>
</dbReference>
<gene>
    <name evidence="3" type="ORF">M8523_16485</name>
</gene>
<feature type="domain" description="YCII-related" evidence="2">
    <location>
        <begin position="16"/>
        <end position="92"/>
    </location>
</feature>
<dbReference type="Gene3D" id="3.30.70.1060">
    <property type="entry name" value="Dimeric alpha+beta barrel"/>
    <property type="match status" value="1"/>
</dbReference>
<organism evidence="3 4">
    <name type="scientific">Lichenifustis flavocetrariae</name>
    <dbReference type="NCBI Taxonomy" id="2949735"/>
    <lineage>
        <taxon>Bacteria</taxon>
        <taxon>Pseudomonadati</taxon>
        <taxon>Pseudomonadota</taxon>
        <taxon>Alphaproteobacteria</taxon>
        <taxon>Hyphomicrobiales</taxon>
        <taxon>Lichenihabitantaceae</taxon>
        <taxon>Lichenifustis</taxon>
    </lineage>
</organism>
<dbReference type="InterPro" id="IPR011008">
    <property type="entry name" value="Dimeric_a/b-barrel"/>
</dbReference>
<evidence type="ECO:0000313" key="3">
    <source>
        <dbReference type="EMBL" id="MCW6509619.1"/>
    </source>
</evidence>
<sequence length="110" mass="12007">MAYFFSRLNAPRPTIAHDMTDAEAAVMGRHADYWNELLARGNAVVFGPVLDPKGAWGLGIVRAETEADARALIEDDPILGAGLGFSYEISPMPRTYVRGLTADLQTTARR</sequence>
<dbReference type="Proteomes" id="UP001165667">
    <property type="component" value="Unassembled WGS sequence"/>
</dbReference>
<evidence type="ECO:0000259" key="2">
    <source>
        <dbReference type="Pfam" id="PF03795"/>
    </source>
</evidence>
<reference evidence="3" key="1">
    <citation type="submission" date="2022-05" db="EMBL/GenBank/DDBJ databases">
        <authorList>
            <person name="Pankratov T."/>
        </authorList>
    </citation>
    <scope>NUCLEOTIDE SEQUENCE</scope>
    <source>
        <strain evidence="3">BP6-180914</strain>
    </source>
</reference>
<proteinExistence type="inferred from homology"/>